<keyword evidence="2" id="KW-1185">Reference proteome</keyword>
<gene>
    <name evidence="1" type="ORF">K3G42_026425</name>
</gene>
<accession>A0ACB8FRI4</accession>
<comment type="caution">
    <text evidence="1">The sequence shown here is derived from an EMBL/GenBank/DDBJ whole genome shotgun (WGS) entry which is preliminary data.</text>
</comment>
<evidence type="ECO:0000313" key="1">
    <source>
        <dbReference type="EMBL" id="KAH8007892.1"/>
    </source>
</evidence>
<dbReference type="Proteomes" id="UP000827872">
    <property type="component" value="Linkage Group LG06"/>
</dbReference>
<name>A0ACB8FRI4_9SAUR</name>
<evidence type="ECO:0000313" key="2">
    <source>
        <dbReference type="Proteomes" id="UP000827872"/>
    </source>
</evidence>
<organism evidence="1 2">
    <name type="scientific">Sphaerodactylus townsendi</name>
    <dbReference type="NCBI Taxonomy" id="933632"/>
    <lineage>
        <taxon>Eukaryota</taxon>
        <taxon>Metazoa</taxon>
        <taxon>Chordata</taxon>
        <taxon>Craniata</taxon>
        <taxon>Vertebrata</taxon>
        <taxon>Euteleostomi</taxon>
        <taxon>Lepidosauria</taxon>
        <taxon>Squamata</taxon>
        <taxon>Bifurcata</taxon>
        <taxon>Gekkota</taxon>
        <taxon>Sphaerodactylidae</taxon>
        <taxon>Sphaerodactylus</taxon>
    </lineage>
</organism>
<protein>
    <submittedName>
        <fullName evidence="1">Uncharacterized protein</fullName>
    </submittedName>
</protein>
<dbReference type="EMBL" id="CM037619">
    <property type="protein sequence ID" value="KAH8007892.1"/>
    <property type="molecule type" value="Genomic_DNA"/>
</dbReference>
<sequence length="266" mass="29802">MDGVGETCFDYHHSQRSFLSILQATAADSVLASTSQCEESGETVGSMETPSEQAVTDDCPSPTTQWPLSHLRQNFKEIRVAPYFSQEDLVPVDASDGNETDSDLEEGGQLQEADSEPSGKADSRQDSKAALKALEEKIAKCKRFLEKAKAKRFSAIRIPKGLSETVFATSQLNMVTAGNGNTRGNQRKAEKRRIQEEDEEADAHQDKKPCKKLSSKERRAEERQQRSKKTGVRYYDTHNVKNKNRNKKKCNTEGQRSKTKRNKGKQ</sequence>
<proteinExistence type="predicted"/>
<reference evidence="1" key="1">
    <citation type="submission" date="2021-08" db="EMBL/GenBank/DDBJ databases">
        <title>The first chromosome-level gecko genome reveals the dynamic sex chromosomes of Neotropical dwarf geckos (Sphaerodactylidae: Sphaerodactylus).</title>
        <authorList>
            <person name="Pinto B.J."/>
            <person name="Keating S.E."/>
            <person name="Gamble T."/>
        </authorList>
    </citation>
    <scope>NUCLEOTIDE SEQUENCE</scope>
    <source>
        <strain evidence="1">TG3544</strain>
    </source>
</reference>